<accession>A0A4V1M3C8</accession>
<name>A0A4V1M3C8_TREME</name>
<dbReference type="InterPro" id="IPR011032">
    <property type="entry name" value="GroES-like_sf"/>
</dbReference>
<dbReference type="Proteomes" id="UP000289152">
    <property type="component" value="Unassembled WGS sequence"/>
</dbReference>
<feature type="compositionally biased region" description="Pro residues" evidence="1">
    <location>
        <begin position="354"/>
        <end position="370"/>
    </location>
</feature>
<dbReference type="Gene3D" id="3.40.50.720">
    <property type="entry name" value="NAD(P)-binding Rossmann-like Domain"/>
    <property type="match status" value="1"/>
</dbReference>
<feature type="region of interest" description="Disordered" evidence="1">
    <location>
        <begin position="1"/>
        <end position="108"/>
    </location>
</feature>
<gene>
    <name evidence="2" type="ORF">M231_06322</name>
</gene>
<dbReference type="Gene3D" id="3.90.180.10">
    <property type="entry name" value="Medium-chain alcohol dehydrogenases, catalytic domain"/>
    <property type="match status" value="1"/>
</dbReference>
<feature type="region of interest" description="Disordered" evidence="1">
    <location>
        <begin position="563"/>
        <end position="820"/>
    </location>
</feature>
<evidence type="ECO:0008006" key="4">
    <source>
        <dbReference type="Google" id="ProtNLM"/>
    </source>
</evidence>
<comment type="caution">
    <text evidence="2">The sequence shown here is derived from an EMBL/GenBank/DDBJ whole genome shotgun (WGS) entry which is preliminary data.</text>
</comment>
<dbReference type="OrthoDB" id="201656at2759"/>
<dbReference type="SUPFAM" id="SSF51735">
    <property type="entry name" value="NAD(P)-binding Rossmann-fold domains"/>
    <property type="match status" value="1"/>
</dbReference>
<evidence type="ECO:0000313" key="3">
    <source>
        <dbReference type="Proteomes" id="UP000289152"/>
    </source>
</evidence>
<reference evidence="2 3" key="1">
    <citation type="submission" date="2016-06" db="EMBL/GenBank/DDBJ databases">
        <title>Evolution of pathogenesis and genome organization in the Tremellales.</title>
        <authorList>
            <person name="Cuomo C."/>
            <person name="Litvintseva A."/>
            <person name="Heitman J."/>
            <person name="Chen Y."/>
            <person name="Sun S."/>
            <person name="Springer D."/>
            <person name="Dromer F."/>
            <person name="Young S."/>
            <person name="Zeng Q."/>
            <person name="Chapman S."/>
            <person name="Gujja S."/>
            <person name="Saif S."/>
            <person name="Birren B."/>
        </authorList>
    </citation>
    <scope>NUCLEOTIDE SEQUENCE [LARGE SCALE GENOMIC DNA]</scope>
    <source>
        <strain evidence="2 3">ATCC 28783</strain>
    </source>
</reference>
<feature type="compositionally biased region" description="Low complexity" evidence="1">
    <location>
        <begin position="762"/>
        <end position="801"/>
    </location>
</feature>
<feature type="compositionally biased region" description="Pro residues" evidence="1">
    <location>
        <begin position="226"/>
        <end position="237"/>
    </location>
</feature>
<evidence type="ECO:0000256" key="1">
    <source>
        <dbReference type="SAM" id="MobiDB-lite"/>
    </source>
</evidence>
<dbReference type="GO" id="GO:0005739">
    <property type="term" value="C:mitochondrion"/>
    <property type="evidence" value="ECO:0007669"/>
    <property type="project" value="TreeGrafter"/>
</dbReference>
<dbReference type="InterPro" id="IPR050700">
    <property type="entry name" value="YIM1/Zinc_Alcohol_DH_Fams"/>
</dbReference>
<dbReference type="EMBL" id="SDIL01000098">
    <property type="protein sequence ID" value="RXK36420.1"/>
    <property type="molecule type" value="Genomic_DNA"/>
</dbReference>
<dbReference type="InterPro" id="IPR036291">
    <property type="entry name" value="NAD(P)-bd_dom_sf"/>
</dbReference>
<sequence>MPKPTFLQTVLRKPTRSYATPGYNPWADQEDEYDPEPFPSRYNPRVDNGVFLGYRDTSEPGPSHLPSPASSSFVTDRKTSRSTISEPVTEVGTDRTAGTRFPKPVKRVQEHLTLTPQGEIILTPLQRDVSSINDGTVKKKKKRKPRKESEAQSVISSTMRTNSPAPTIMTIKHTATRVEKRKQEINQQSVMNDWNESLSKENTRNSISHRQRLRDAGESSSSLSSPVPPFSPAPRQTPTPDDLPPRSSSLDKDKSVDTPPSSVSSLPAKPNQESQPSPPQSYQQPQGFSEIKTSRPKPIVVIPPVESDTEEEETFYTPRASLDQRPMSFFQPSTSARFSTLSSVQESTPIPASMIPPPSFSLQPPTPAPLVNPETSPFELPSARFGDPEPVDTPTRSRPITTTVEMPASPPADGMADDAHSASGEIGSDEDEESERLGGPNQHLRGSHSRNTSYSRRSSSALDSHPASVGFPASASEGRTSKRSSKAYSDFVVIPRRFSAPLDDQSYQASAYEPSIRSAQSGRSVASGLGKGGWAAAQASAQSRSGATTPVMYMPSHANGGWGNLQELQGESAPVPPPKKSKFTPLPVGALPATFDRLTNGSRLGNGSQSLGESQDGGLRVASRSGSSLSEYSQVSYHPEIRPSRSYTIDQVQSDQRPSFDGVTLERPFEDRLVEDPSDSEEEYDQLPRPSRSYIVPIVSEDHQIDPLAPTRRVQSPDSIPEDAYLPAPPSPTSKPLSISEHIPRRSSSSAESRRESFNGVPFPSRRPSSSLDRPSRPLSPLSPTMLPISRPMSSMSISTRAQSPTPSQRIGFEPPSFLDPDALTLLPEMTIQDSDKTYEPSFPRPISRTARRTQSVFGNLTLGARSSADDSEEADQVPELPVRRSKSVNAFRMGTWEGSNHGESVLMNSHGRDMEPLGYSSLILPSGAYKPSDPSRFIHSIDYRSLRMPQSTMAAITLSTLPIHSTPLHLRNQLPPPIDFSSHLKPPTKVNSGQILVQVYAVAIDEFDVKILESKSRNDIGRWVPGRSFVGRCLKTSSEEVEIVRGELIMGLMDLKKSGCLTEYILIDRRRISKTPFPTFLSLEQLALLPLHGIPAIRISRTHLIKHSLAIVSEAHRGIGALVCQLLARSGVAVTATIVGGDGHYEAQMKCMKNGARGVLTGSLASVLSGFEESSWDFIFDSTGGLGVEGAKRVLRDGGSFASISSPFPSPTSPPPIPRRTSTFKSLFTKRKDSKYINLLAVSPAGTGEPEVDSSGMDIRDVLEDELIPFLSPVSEGSVVFEKAREVFRSPGSGMVVRIIN</sequence>
<feature type="compositionally biased region" description="Polar residues" evidence="1">
    <location>
        <begin position="645"/>
        <end position="657"/>
    </location>
</feature>
<evidence type="ECO:0000313" key="2">
    <source>
        <dbReference type="EMBL" id="RXK36420.1"/>
    </source>
</evidence>
<feature type="compositionally biased region" description="Polar residues" evidence="1">
    <location>
        <begin position="151"/>
        <end position="165"/>
    </location>
</feature>
<feature type="region of interest" description="Disordered" evidence="1">
    <location>
        <begin position="503"/>
        <end position="530"/>
    </location>
</feature>
<protein>
    <recommendedName>
        <fullName evidence="4">Enoyl reductase (ER) domain-containing protein</fullName>
    </recommendedName>
</protein>
<organism evidence="2 3">
    <name type="scientific">Tremella mesenterica</name>
    <name type="common">Jelly fungus</name>
    <dbReference type="NCBI Taxonomy" id="5217"/>
    <lineage>
        <taxon>Eukaryota</taxon>
        <taxon>Fungi</taxon>
        <taxon>Dikarya</taxon>
        <taxon>Basidiomycota</taxon>
        <taxon>Agaricomycotina</taxon>
        <taxon>Tremellomycetes</taxon>
        <taxon>Tremellales</taxon>
        <taxon>Tremellaceae</taxon>
        <taxon>Tremella</taxon>
    </lineage>
</organism>
<feature type="compositionally biased region" description="Polar residues" evidence="1">
    <location>
        <begin position="624"/>
        <end position="636"/>
    </location>
</feature>
<feature type="compositionally biased region" description="Polar residues" evidence="1">
    <location>
        <begin position="394"/>
        <end position="404"/>
    </location>
</feature>
<feature type="compositionally biased region" description="Polar residues" evidence="1">
    <location>
        <begin position="597"/>
        <end position="613"/>
    </location>
</feature>
<feature type="compositionally biased region" description="Polar residues" evidence="1">
    <location>
        <begin position="185"/>
        <end position="197"/>
    </location>
</feature>
<dbReference type="PANTHER" id="PTHR11695:SF294">
    <property type="entry name" value="RETICULON-4-INTERACTING PROTEIN 1, MITOCHONDRIAL"/>
    <property type="match status" value="1"/>
</dbReference>
<feature type="compositionally biased region" description="Acidic residues" evidence="1">
    <location>
        <begin position="676"/>
        <end position="685"/>
    </location>
</feature>
<feature type="compositionally biased region" description="Low complexity" evidence="1">
    <location>
        <begin position="449"/>
        <end position="464"/>
    </location>
</feature>
<dbReference type="SUPFAM" id="SSF50129">
    <property type="entry name" value="GroES-like"/>
    <property type="match status" value="1"/>
</dbReference>
<dbReference type="VEuPathDB" id="FungiDB:TREMEDRAFT_61172"/>
<keyword evidence="3" id="KW-1185">Reference proteome</keyword>
<feature type="region of interest" description="Disordered" evidence="1">
    <location>
        <begin position="125"/>
        <end position="490"/>
    </location>
</feature>
<dbReference type="InParanoid" id="A0A4V1M3C8"/>
<feature type="compositionally biased region" description="Polar residues" evidence="1">
    <location>
        <begin position="330"/>
        <end position="350"/>
    </location>
</feature>
<feature type="compositionally biased region" description="Low complexity" evidence="1">
    <location>
        <begin position="270"/>
        <end position="286"/>
    </location>
</feature>
<proteinExistence type="predicted"/>
<dbReference type="PANTHER" id="PTHR11695">
    <property type="entry name" value="ALCOHOL DEHYDROGENASE RELATED"/>
    <property type="match status" value="1"/>
</dbReference>